<protein>
    <submittedName>
        <fullName evidence="1">Uncharacterized protein</fullName>
    </submittedName>
</protein>
<gene>
    <name evidence="1" type="ORF">NQ314_007262</name>
</gene>
<sequence>MASSSSLPDAFAPMTPPGLPVFLCSSELKKFARTPSPPGELTTFDPSSLRGELCIPSNKKSVSTVVVQRISLSLPASGGLAGDSPNLASAGGPPPNEICCCLVKNACSSSARISVSRFTVFRVAGCTITSL</sequence>
<evidence type="ECO:0000313" key="2">
    <source>
        <dbReference type="Proteomes" id="UP001162156"/>
    </source>
</evidence>
<name>A0AAV8YSN2_9CUCU</name>
<organism evidence="1 2">
    <name type="scientific">Rhamnusium bicolor</name>
    <dbReference type="NCBI Taxonomy" id="1586634"/>
    <lineage>
        <taxon>Eukaryota</taxon>
        <taxon>Metazoa</taxon>
        <taxon>Ecdysozoa</taxon>
        <taxon>Arthropoda</taxon>
        <taxon>Hexapoda</taxon>
        <taxon>Insecta</taxon>
        <taxon>Pterygota</taxon>
        <taxon>Neoptera</taxon>
        <taxon>Endopterygota</taxon>
        <taxon>Coleoptera</taxon>
        <taxon>Polyphaga</taxon>
        <taxon>Cucujiformia</taxon>
        <taxon>Chrysomeloidea</taxon>
        <taxon>Cerambycidae</taxon>
        <taxon>Lepturinae</taxon>
        <taxon>Rhagiini</taxon>
        <taxon>Rhamnusium</taxon>
    </lineage>
</organism>
<comment type="caution">
    <text evidence="1">The sequence shown here is derived from an EMBL/GenBank/DDBJ whole genome shotgun (WGS) entry which is preliminary data.</text>
</comment>
<accession>A0AAV8YSN2</accession>
<reference evidence="1" key="1">
    <citation type="journal article" date="2023" name="Insect Mol. Biol.">
        <title>Genome sequencing provides insights into the evolution of gene families encoding plant cell wall-degrading enzymes in longhorned beetles.</title>
        <authorList>
            <person name="Shin N.R."/>
            <person name="Okamura Y."/>
            <person name="Kirsch R."/>
            <person name="Pauchet Y."/>
        </authorList>
    </citation>
    <scope>NUCLEOTIDE SEQUENCE</scope>
    <source>
        <strain evidence="1">RBIC_L_NR</strain>
    </source>
</reference>
<proteinExistence type="predicted"/>
<dbReference type="AlphaFoldDB" id="A0AAV8YSN2"/>
<dbReference type="EMBL" id="JANEYF010001958">
    <property type="protein sequence ID" value="KAJ8953655.1"/>
    <property type="molecule type" value="Genomic_DNA"/>
</dbReference>
<keyword evidence="2" id="KW-1185">Reference proteome</keyword>
<evidence type="ECO:0000313" key="1">
    <source>
        <dbReference type="EMBL" id="KAJ8953655.1"/>
    </source>
</evidence>
<dbReference type="Proteomes" id="UP001162156">
    <property type="component" value="Unassembled WGS sequence"/>
</dbReference>